<dbReference type="AlphaFoldDB" id="A0A0P9EXE3"/>
<evidence type="ECO:0000313" key="3">
    <source>
        <dbReference type="Proteomes" id="UP000050482"/>
    </source>
</evidence>
<keyword evidence="1" id="KW-0812">Transmembrane</keyword>
<organism evidence="2 3">
    <name type="scientific">Alicyclobacillus ferrooxydans</name>
    <dbReference type="NCBI Taxonomy" id="471514"/>
    <lineage>
        <taxon>Bacteria</taxon>
        <taxon>Bacillati</taxon>
        <taxon>Bacillota</taxon>
        <taxon>Bacilli</taxon>
        <taxon>Bacillales</taxon>
        <taxon>Alicyclobacillaceae</taxon>
        <taxon>Alicyclobacillus</taxon>
    </lineage>
</organism>
<feature type="transmembrane region" description="Helical" evidence="1">
    <location>
        <begin position="62"/>
        <end position="83"/>
    </location>
</feature>
<accession>A0A0P9EXE3</accession>
<feature type="transmembrane region" description="Helical" evidence="1">
    <location>
        <begin position="29"/>
        <end position="50"/>
    </location>
</feature>
<proteinExistence type="predicted"/>
<sequence length="168" mass="20169">MIIVLFSLLFLVVLLLTRSYRCVEQYYSTILYISLMSVFYTLICTNYGLWTFRVWWIFTNQAVALLEAVILFPSTTALFLRYLPRHSRFTMLYFILFVALYIVMEYIMIQLGEIRYTQGWNLGWSTVVDVLMFLFMLLHERSKRLTWILTVVVVAFFIRWFDVPLFAL</sequence>
<comment type="caution">
    <text evidence="2">The sequence shown here is derived from an EMBL/GenBank/DDBJ whole genome shotgun (WGS) entry which is preliminary data.</text>
</comment>
<dbReference type="EMBL" id="LJCO01000045">
    <property type="protein sequence ID" value="KPV43811.1"/>
    <property type="molecule type" value="Genomic_DNA"/>
</dbReference>
<dbReference type="NCBIfam" id="NF041644">
    <property type="entry name" value="CBO0543_fam"/>
    <property type="match status" value="1"/>
</dbReference>
<evidence type="ECO:0000256" key="1">
    <source>
        <dbReference type="SAM" id="Phobius"/>
    </source>
</evidence>
<keyword evidence="3" id="KW-1185">Reference proteome</keyword>
<keyword evidence="1" id="KW-0472">Membrane</keyword>
<protein>
    <submittedName>
        <fullName evidence="2">Uncharacterized protein</fullName>
    </submittedName>
</protein>
<feature type="transmembrane region" description="Helical" evidence="1">
    <location>
        <begin position="145"/>
        <end position="167"/>
    </location>
</feature>
<feature type="transmembrane region" description="Helical" evidence="1">
    <location>
        <begin position="89"/>
        <end position="109"/>
    </location>
</feature>
<dbReference type="Proteomes" id="UP000050482">
    <property type="component" value="Unassembled WGS sequence"/>
</dbReference>
<evidence type="ECO:0000313" key="2">
    <source>
        <dbReference type="EMBL" id="KPV43811.1"/>
    </source>
</evidence>
<reference evidence="2 3" key="1">
    <citation type="submission" date="2015-09" db="EMBL/GenBank/DDBJ databases">
        <title>Draft genome sequence of Alicyclobacillus ferrooxydans DSM 22381.</title>
        <authorList>
            <person name="Hemp J."/>
        </authorList>
    </citation>
    <scope>NUCLEOTIDE SEQUENCE [LARGE SCALE GENOMIC DNA]</scope>
    <source>
        <strain evidence="2 3">TC-34</strain>
    </source>
</reference>
<dbReference type="RefSeq" id="WP_054969123.1">
    <property type="nucleotide sequence ID" value="NZ_LJCO01000045.1"/>
</dbReference>
<feature type="transmembrane region" description="Helical" evidence="1">
    <location>
        <begin position="121"/>
        <end position="139"/>
    </location>
</feature>
<name>A0A0P9EXE3_9BACL</name>
<keyword evidence="1" id="KW-1133">Transmembrane helix</keyword>
<gene>
    <name evidence="2" type="ORF">AN477_10560</name>
</gene>
<dbReference type="PATRIC" id="fig|471514.4.peg.5176"/>
<dbReference type="InterPro" id="IPR048147">
    <property type="entry name" value="CBO0543-like"/>
</dbReference>